<evidence type="ECO:0000259" key="8">
    <source>
        <dbReference type="PROSITE" id="PS50071"/>
    </source>
</evidence>
<dbReference type="SMART" id="SM00389">
    <property type="entry name" value="HOX"/>
    <property type="match status" value="1"/>
</dbReference>
<evidence type="ECO:0000256" key="5">
    <source>
        <dbReference type="PROSITE-ProRule" id="PRU00108"/>
    </source>
</evidence>
<gene>
    <name evidence="9" type="ORF">Ctob_006592</name>
</gene>
<evidence type="ECO:0000256" key="4">
    <source>
        <dbReference type="ARBA" id="ARBA00023242"/>
    </source>
</evidence>
<feature type="DNA-binding region" description="Homeobox" evidence="5">
    <location>
        <begin position="110"/>
        <end position="169"/>
    </location>
</feature>
<dbReference type="OrthoDB" id="6159439at2759"/>
<keyword evidence="2 5" id="KW-0238">DNA-binding</keyword>
<comment type="subcellular location">
    <subcellularLocation>
        <location evidence="1 5 6">Nucleus</location>
    </subcellularLocation>
</comment>
<dbReference type="PANTHER" id="PTHR24208:SF166">
    <property type="entry name" value="LIM HOMEOBOX TRANSCRIPTION FACTOR 1 ALPHA, ISOFORM B"/>
    <property type="match status" value="1"/>
</dbReference>
<evidence type="ECO:0000256" key="2">
    <source>
        <dbReference type="ARBA" id="ARBA00023125"/>
    </source>
</evidence>
<dbReference type="InterPro" id="IPR009057">
    <property type="entry name" value="Homeodomain-like_sf"/>
</dbReference>
<proteinExistence type="predicted"/>
<accession>A0A0M0J861</accession>
<dbReference type="Gene3D" id="1.10.10.60">
    <property type="entry name" value="Homeodomain-like"/>
    <property type="match status" value="1"/>
</dbReference>
<dbReference type="Pfam" id="PF00046">
    <property type="entry name" value="Homeodomain"/>
    <property type="match status" value="1"/>
</dbReference>
<dbReference type="AlphaFoldDB" id="A0A0M0J861"/>
<name>A0A0M0J861_9EUKA</name>
<dbReference type="InterPro" id="IPR001356">
    <property type="entry name" value="HD"/>
</dbReference>
<dbReference type="PROSITE" id="PS50071">
    <property type="entry name" value="HOMEOBOX_2"/>
    <property type="match status" value="1"/>
</dbReference>
<dbReference type="GO" id="GO:0000977">
    <property type="term" value="F:RNA polymerase II transcription regulatory region sequence-specific DNA binding"/>
    <property type="evidence" value="ECO:0007669"/>
    <property type="project" value="TreeGrafter"/>
</dbReference>
<organism evidence="9 10">
    <name type="scientific">Chrysochromulina tobinii</name>
    <dbReference type="NCBI Taxonomy" id="1460289"/>
    <lineage>
        <taxon>Eukaryota</taxon>
        <taxon>Haptista</taxon>
        <taxon>Haptophyta</taxon>
        <taxon>Prymnesiophyceae</taxon>
        <taxon>Prymnesiales</taxon>
        <taxon>Chrysochromulinaceae</taxon>
        <taxon>Chrysochromulina</taxon>
    </lineage>
</organism>
<feature type="region of interest" description="Disordered" evidence="7">
    <location>
        <begin position="1"/>
        <end position="39"/>
    </location>
</feature>
<dbReference type="SUPFAM" id="SSF46689">
    <property type="entry name" value="Homeodomain-like"/>
    <property type="match status" value="1"/>
</dbReference>
<feature type="compositionally biased region" description="Acidic residues" evidence="7">
    <location>
        <begin position="78"/>
        <end position="89"/>
    </location>
</feature>
<keyword evidence="4 5" id="KW-0539">Nucleus</keyword>
<dbReference type="Proteomes" id="UP000037460">
    <property type="component" value="Unassembled WGS sequence"/>
</dbReference>
<keyword evidence="10" id="KW-1185">Reference proteome</keyword>
<keyword evidence="3 5" id="KW-0371">Homeobox</keyword>
<feature type="region of interest" description="Disordered" evidence="7">
    <location>
        <begin position="160"/>
        <end position="200"/>
    </location>
</feature>
<dbReference type="CDD" id="cd00086">
    <property type="entry name" value="homeodomain"/>
    <property type="match status" value="1"/>
</dbReference>
<sequence>MLGSSRPLLMPLPFATDPDSDGTLPGDWEPHAALPPTAPPATHALEALVGGLEFDVTDVISMLEDQAIESDCSHTTSEDDQGGGEEEAADERSVHGKSCPSNSHKQRAPLSSPRWNVTPDQRKTLEAFFEQVPLPSRAARQLLATKMGVSPQQIKVWFRNRRQRKRVSGQGGSGGHSLGTLQQSGNSYGDWGHMDVSKAE</sequence>
<dbReference type="InterPro" id="IPR017970">
    <property type="entry name" value="Homeobox_CS"/>
</dbReference>
<feature type="domain" description="Homeobox" evidence="8">
    <location>
        <begin position="108"/>
        <end position="168"/>
    </location>
</feature>
<evidence type="ECO:0000256" key="3">
    <source>
        <dbReference type="ARBA" id="ARBA00023155"/>
    </source>
</evidence>
<evidence type="ECO:0000313" key="9">
    <source>
        <dbReference type="EMBL" id="KOO22665.1"/>
    </source>
</evidence>
<evidence type="ECO:0000256" key="1">
    <source>
        <dbReference type="ARBA" id="ARBA00004123"/>
    </source>
</evidence>
<evidence type="ECO:0000256" key="7">
    <source>
        <dbReference type="SAM" id="MobiDB-lite"/>
    </source>
</evidence>
<dbReference type="GO" id="GO:0005634">
    <property type="term" value="C:nucleus"/>
    <property type="evidence" value="ECO:0007669"/>
    <property type="project" value="UniProtKB-SubCell"/>
</dbReference>
<evidence type="ECO:0000313" key="10">
    <source>
        <dbReference type="Proteomes" id="UP000037460"/>
    </source>
</evidence>
<dbReference type="InterPro" id="IPR050453">
    <property type="entry name" value="LIM_Homeobox_TF"/>
</dbReference>
<feature type="region of interest" description="Disordered" evidence="7">
    <location>
        <begin position="67"/>
        <end position="117"/>
    </location>
</feature>
<dbReference type="PANTHER" id="PTHR24208">
    <property type="entry name" value="LIM/HOMEOBOX PROTEIN LHX"/>
    <property type="match status" value="1"/>
</dbReference>
<reference evidence="10" key="1">
    <citation type="journal article" date="2015" name="PLoS Genet.">
        <title>Genome Sequence and Transcriptome Analyses of Chrysochromulina tobin: Metabolic Tools for Enhanced Algal Fitness in the Prominent Order Prymnesiales (Haptophyceae).</title>
        <authorList>
            <person name="Hovde B.T."/>
            <person name="Deodato C.R."/>
            <person name="Hunsperger H.M."/>
            <person name="Ryken S.A."/>
            <person name="Yost W."/>
            <person name="Jha R.K."/>
            <person name="Patterson J."/>
            <person name="Monnat R.J. Jr."/>
            <person name="Barlow S.B."/>
            <person name="Starkenburg S.R."/>
            <person name="Cattolico R.A."/>
        </authorList>
    </citation>
    <scope>NUCLEOTIDE SEQUENCE</scope>
    <source>
        <strain evidence="10">CCMP291</strain>
    </source>
</reference>
<dbReference type="PROSITE" id="PS00027">
    <property type="entry name" value="HOMEOBOX_1"/>
    <property type="match status" value="1"/>
</dbReference>
<evidence type="ECO:0000256" key="6">
    <source>
        <dbReference type="RuleBase" id="RU000682"/>
    </source>
</evidence>
<dbReference type="GO" id="GO:0000981">
    <property type="term" value="F:DNA-binding transcription factor activity, RNA polymerase II-specific"/>
    <property type="evidence" value="ECO:0007669"/>
    <property type="project" value="InterPro"/>
</dbReference>
<protein>
    <recommendedName>
        <fullName evidence="8">Homeobox domain-containing protein</fullName>
    </recommendedName>
</protein>
<comment type="caution">
    <text evidence="9">The sequence shown here is derived from an EMBL/GenBank/DDBJ whole genome shotgun (WGS) entry which is preliminary data.</text>
</comment>
<dbReference type="EMBL" id="JWZX01003262">
    <property type="protein sequence ID" value="KOO22665.1"/>
    <property type="molecule type" value="Genomic_DNA"/>
</dbReference>